<dbReference type="InterPro" id="IPR003593">
    <property type="entry name" value="AAA+_ATPase"/>
</dbReference>
<feature type="region of interest" description="Disordered" evidence="1">
    <location>
        <begin position="490"/>
        <end position="517"/>
    </location>
</feature>
<dbReference type="Gene3D" id="1.10.472.130">
    <property type="match status" value="1"/>
</dbReference>
<evidence type="ECO:0000313" key="4">
    <source>
        <dbReference type="Proteomes" id="UP001497497"/>
    </source>
</evidence>
<dbReference type="Gene3D" id="1.20.920.30">
    <property type="match status" value="1"/>
</dbReference>
<feature type="domain" description="AAA+ ATPase" evidence="2">
    <location>
        <begin position="185"/>
        <end position="397"/>
    </location>
</feature>
<dbReference type="Pfam" id="PF17852">
    <property type="entry name" value="Dynein_AAA_lid"/>
    <property type="match status" value="1"/>
</dbReference>
<dbReference type="InterPro" id="IPR027417">
    <property type="entry name" value="P-loop_NTPase"/>
</dbReference>
<organism evidence="3 4">
    <name type="scientific">Lymnaea stagnalis</name>
    <name type="common">Great pond snail</name>
    <name type="synonym">Helix stagnalis</name>
    <dbReference type="NCBI Taxonomy" id="6523"/>
    <lineage>
        <taxon>Eukaryota</taxon>
        <taxon>Metazoa</taxon>
        <taxon>Spiralia</taxon>
        <taxon>Lophotrochozoa</taxon>
        <taxon>Mollusca</taxon>
        <taxon>Gastropoda</taxon>
        <taxon>Heterobranchia</taxon>
        <taxon>Euthyneura</taxon>
        <taxon>Panpulmonata</taxon>
        <taxon>Hygrophila</taxon>
        <taxon>Lymnaeoidea</taxon>
        <taxon>Lymnaeidae</taxon>
        <taxon>Lymnaea</taxon>
    </lineage>
</organism>
<dbReference type="Gene3D" id="3.40.50.300">
    <property type="entry name" value="P-loop containing nucleotide triphosphate hydrolases"/>
    <property type="match status" value="2"/>
</dbReference>
<proteinExistence type="predicted"/>
<feature type="compositionally biased region" description="Polar residues" evidence="1">
    <location>
        <begin position="507"/>
        <end position="517"/>
    </location>
</feature>
<feature type="region of interest" description="Disordered" evidence="1">
    <location>
        <begin position="866"/>
        <end position="892"/>
    </location>
</feature>
<dbReference type="GO" id="GO:0005524">
    <property type="term" value="F:ATP binding"/>
    <property type="evidence" value="ECO:0007669"/>
    <property type="project" value="InterPro"/>
</dbReference>
<dbReference type="GO" id="GO:0051959">
    <property type="term" value="F:dynein light intermediate chain binding"/>
    <property type="evidence" value="ECO:0007669"/>
    <property type="project" value="InterPro"/>
</dbReference>
<keyword evidence="4" id="KW-1185">Reference proteome</keyword>
<feature type="non-terminal residue" evidence="3">
    <location>
        <position position="919"/>
    </location>
</feature>
<dbReference type="GO" id="GO:0030286">
    <property type="term" value="C:dynein complex"/>
    <property type="evidence" value="ECO:0007669"/>
    <property type="project" value="InterPro"/>
</dbReference>
<feature type="compositionally biased region" description="Basic residues" evidence="1">
    <location>
        <begin position="868"/>
        <end position="880"/>
    </location>
</feature>
<dbReference type="InterPro" id="IPR035699">
    <property type="entry name" value="AAA_6"/>
</dbReference>
<protein>
    <recommendedName>
        <fullName evidence="2">AAA+ ATPase domain-containing protein</fullName>
    </recommendedName>
</protein>
<dbReference type="InterPro" id="IPR043157">
    <property type="entry name" value="Dynein_AAA1S"/>
</dbReference>
<feature type="domain" description="AAA+ ATPase" evidence="2">
    <location>
        <begin position="630"/>
        <end position="786"/>
    </location>
</feature>
<gene>
    <name evidence="3" type="ORF">GSLYS_00015653001</name>
</gene>
<evidence type="ECO:0000259" key="2">
    <source>
        <dbReference type="SMART" id="SM00382"/>
    </source>
</evidence>
<dbReference type="Gene3D" id="1.10.8.710">
    <property type="match status" value="1"/>
</dbReference>
<dbReference type="InterPro" id="IPR041466">
    <property type="entry name" value="Dynein_AAA5_ext"/>
</dbReference>
<dbReference type="SMART" id="SM00382">
    <property type="entry name" value="AAA"/>
    <property type="match status" value="2"/>
</dbReference>
<feature type="compositionally biased region" description="Basic and acidic residues" evidence="1">
    <location>
        <begin position="490"/>
        <end position="506"/>
    </location>
</feature>
<name>A0AAV2I750_LYMST</name>
<dbReference type="Pfam" id="PF12775">
    <property type="entry name" value="AAA_7"/>
    <property type="match status" value="1"/>
</dbReference>
<dbReference type="Proteomes" id="UP001497497">
    <property type="component" value="Unassembled WGS sequence"/>
</dbReference>
<dbReference type="InterPro" id="IPR026983">
    <property type="entry name" value="DHC"/>
</dbReference>
<dbReference type="GO" id="GO:0007018">
    <property type="term" value="P:microtubule-based movement"/>
    <property type="evidence" value="ECO:0007669"/>
    <property type="project" value="InterPro"/>
</dbReference>
<evidence type="ECO:0000256" key="1">
    <source>
        <dbReference type="SAM" id="MobiDB-lite"/>
    </source>
</evidence>
<evidence type="ECO:0000313" key="3">
    <source>
        <dbReference type="EMBL" id="CAL1542047.1"/>
    </source>
</evidence>
<comment type="caution">
    <text evidence="3">The sequence shown here is derived from an EMBL/GenBank/DDBJ whole genome shotgun (WGS) entry which is preliminary data.</text>
</comment>
<accession>A0AAV2I750</accession>
<reference evidence="3 4" key="1">
    <citation type="submission" date="2024-04" db="EMBL/GenBank/DDBJ databases">
        <authorList>
            <consortium name="Genoscope - CEA"/>
            <person name="William W."/>
        </authorList>
    </citation>
    <scope>NUCLEOTIDE SEQUENCE [LARGE SCALE GENOMIC DNA]</scope>
</reference>
<dbReference type="Pfam" id="PF12774">
    <property type="entry name" value="AAA_6"/>
    <property type="match status" value="2"/>
</dbReference>
<dbReference type="GO" id="GO:0045505">
    <property type="term" value="F:dynein intermediate chain binding"/>
    <property type="evidence" value="ECO:0007669"/>
    <property type="project" value="InterPro"/>
</dbReference>
<dbReference type="AlphaFoldDB" id="A0AAV2I750"/>
<dbReference type="PANTHER" id="PTHR45703:SF36">
    <property type="entry name" value="DYNEIN HEAVY CHAIN, CYTOPLASMIC"/>
    <property type="match status" value="1"/>
</dbReference>
<dbReference type="PANTHER" id="PTHR45703">
    <property type="entry name" value="DYNEIN HEAVY CHAIN"/>
    <property type="match status" value="1"/>
</dbReference>
<sequence length="919" mass="103655">MRPCALIVPDLEHIVSVYLQSYGFREYNSLARRMVLLFKHLGTQLWRHQQQRINLRQMKQVLYLGSAKRMNAVYQEKIVHKEKAELGTSHKKDQCSVAETEEDSLVFAIRELLTPGTESDAEFTMFLDISRQIFPISTSQHVNNNSSLFDQKVKSAVLEIFKEDHMESNDMFCNKILELYTSLETSNTVILSGQPGSGKTKAHHTLARALNMLNYKMYSTTQTKDEPDSQNYLPANYKSNFKALTGKDGQDFAKYSKIDVVHLFPGAMTPDQLLGSFEDGVWQCGLLEKVLRDSYTMCQATIAFIQNMTGPEKKNAKYQAELPSILKRWLVMDGHLDPCWTDGLKTMLDNEKRLSLGSGEGVLLKDLTNIIFETTDLRSASPSMVSHCSVIHFGPATTHWSSLYFNWKQTATRKWLLTAEGLKMLDEITQDVFPPTIKFLTQTCQTALLTDVGGEATAANSVTPGVTETSAFISIFSALLDRVMNREEIEKKVRREGPPTSVKEDTPPQSRNIGSRLTNTSQIEAVLPNYQENLKNMFAFAYIWAFGGHLHDRYKESFSKFAHDALYRATHSVQLPISGHVYDYYIDEKTSGFAKWSERQQQDRIKNLAGFYVTPEVDRYAYLLELLISANQPVLLAGAPGVGKSSLVRSMVLSKTSSTMVNMSKGFSSSVLQDLILAHVQAVQNKNITRVGGAAGNQDQPRHLFFLDDLSMAPNIGRYQPPHELLRSILTTGGMHDKQRKQFQRTKEAAFIAATTLPSAPGTGLGLACQVMTSRLTRRFVNLTVFTPSEDALVTLFSRPLQTWLEEFPTYSVEHHTEFARAMCQALLELHQSVKDKLRPSPSQAHYIFSLHDINKVVQGMQLMSPRTHIKKGKTKKKGEKGHNRTSDSESSAPMMKVIAQLWCHEVTRNFGDRILHTE</sequence>
<dbReference type="EMBL" id="CAXITT010000467">
    <property type="protein sequence ID" value="CAL1542047.1"/>
    <property type="molecule type" value="Genomic_DNA"/>
</dbReference>
<dbReference type="SUPFAM" id="SSF52540">
    <property type="entry name" value="P-loop containing nucleoside triphosphate hydrolases"/>
    <property type="match status" value="2"/>
</dbReference>